<comment type="caution">
    <text evidence="1">The sequence shown here is derived from an EMBL/GenBank/DDBJ whole genome shotgun (WGS) entry which is preliminary data.</text>
</comment>
<protein>
    <submittedName>
        <fullName evidence="1">Uncharacterized protein</fullName>
    </submittedName>
</protein>
<dbReference type="PATRIC" id="fig|1041521.3.peg.445"/>
<reference evidence="1 2" key="1">
    <citation type="journal article" date="2011" name="J. Bacteriol.">
        <title>Genome Sequence of Lactobacillus salivarius GJ-24, a Probiotic Strain Isolated from Healthy Adult Intestine.</title>
        <authorList>
            <person name="Cho Y.J."/>
            <person name="Choi J.K."/>
            <person name="Kim J.H."/>
            <person name="Lim Y.S."/>
            <person name="Ham J.S."/>
            <person name="Kang D.K."/>
            <person name="Chun J."/>
            <person name="Paik H.D."/>
            <person name="Kim G.B."/>
        </authorList>
    </citation>
    <scope>NUCLEOTIDE SEQUENCE [LARGE SCALE GENOMIC DNA]</scope>
    <source>
        <strain evidence="1 2">GJ-24</strain>
    </source>
</reference>
<evidence type="ECO:0000313" key="2">
    <source>
        <dbReference type="Proteomes" id="UP000003074"/>
    </source>
</evidence>
<gene>
    <name evidence="1" type="ORF">LSGJ_00442</name>
</gene>
<dbReference type="EMBL" id="AFOI01000002">
    <property type="protein sequence ID" value="EGM52022.1"/>
    <property type="molecule type" value="Genomic_DNA"/>
</dbReference>
<dbReference type="AlphaFoldDB" id="F7QTF6"/>
<accession>F7QTF6</accession>
<name>F7QTF6_9LACO</name>
<evidence type="ECO:0000313" key="1">
    <source>
        <dbReference type="EMBL" id="EGM52022.1"/>
    </source>
</evidence>
<proteinExistence type="predicted"/>
<dbReference type="Proteomes" id="UP000003074">
    <property type="component" value="Unassembled WGS sequence"/>
</dbReference>
<organism evidence="1 2">
    <name type="scientific">Ligilactobacillus salivarius GJ-24</name>
    <dbReference type="NCBI Taxonomy" id="1041521"/>
    <lineage>
        <taxon>Bacteria</taxon>
        <taxon>Bacillati</taxon>
        <taxon>Bacillota</taxon>
        <taxon>Bacilli</taxon>
        <taxon>Lactobacillales</taxon>
        <taxon>Lactobacillaceae</taxon>
        <taxon>Ligilactobacillus</taxon>
    </lineage>
</organism>
<sequence length="58" mass="6622">MTMVGILNKKTLVFDTKSEFEHFENAVKNGVSNNITKADLDKKTKNINIVRVNKLNEK</sequence>